<dbReference type="PIRSF" id="PIRSF005917">
    <property type="entry name" value="MTase_YraL"/>
    <property type="match status" value="1"/>
</dbReference>
<keyword evidence="1 6" id="KW-0963">Cytoplasm</keyword>
<evidence type="ECO:0000313" key="9">
    <source>
        <dbReference type="Proteomes" id="UP000824072"/>
    </source>
</evidence>
<dbReference type="InterPro" id="IPR035996">
    <property type="entry name" value="4pyrrol_Methylase_sf"/>
</dbReference>
<feature type="domain" description="Tetrapyrrole methylase" evidence="7">
    <location>
        <begin position="4"/>
        <end position="202"/>
    </location>
</feature>
<dbReference type="GO" id="GO:0005737">
    <property type="term" value="C:cytoplasm"/>
    <property type="evidence" value="ECO:0007669"/>
    <property type="project" value="UniProtKB-SubCell"/>
</dbReference>
<proteinExistence type="inferred from homology"/>
<comment type="similarity">
    <text evidence="6">Belongs to the methyltransferase superfamily. RsmI family.</text>
</comment>
<evidence type="ECO:0000256" key="3">
    <source>
        <dbReference type="ARBA" id="ARBA00022603"/>
    </source>
</evidence>
<evidence type="ECO:0000256" key="4">
    <source>
        <dbReference type="ARBA" id="ARBA00022679"/>
    </source>
</evidence>
<dbReference type="InterPro" id="IPR014776">
    <property type="entry name" value="4pyrrole_Mease_sub2"/>
</dbReference>
<protein>
    <recommendedName>
        <fullName evidence="6">Ribosomal RNA small subunit methyltransferase I</fullName>
        <ecNumber evidence="6">2.1.1.198</ecNumber>
    </recommendedName>
    <alternativeName>
        <fullName evidence="6">16S rRNA 2'-O-ribose C1402 methyltransferase</fullName>
    </alternativeName>
    <alternativeName>
        <fullName evidence="6">rRNA (cytidine-2'-O-)-methyltransferase RsmI</fullName>
    </alternativeName>
</protein>
<dbReference type="Gene3D" id="3.40.1010.10">
    <property type="entry name" value="Cobalt-precorrin-4 Transmethylase, Domain 1"/>
    <property type="match status" value="1"/>
</dbReference>
<dbReference type="HAMAP" id="MF_01877">
    <property type="entry name" value="16SrRNA_methyltr_I"/>
    <property type="match status" value="1"/>
</dbReference>
<evidence type="ECO:0000256" key="6">
    <source>
        <dbReference type="HAMAP-Rule" id="MF_01877"/>
    </source>
</evidence>
<dbReference type="CDD" id="cd11648">
    <property type="entry name" value="RsmI"/>
    <property type="match status" value="1"/>
</dbReference>
<organism evidence="8 9">
    <name type="scientific">Candidatus Pullichristensenella excrementigallinarum</name>
    <dbReference type="NCBI Taxonomy" id="2840907"/>
    <lineage>
        <taxon>Bacteria</taxon>
        <taxon>Bacillati</taxon>
        <taxon>Bacillota</taxon>
        <taxon>Clostridia</taxon>
        <taxon>Candidatus Pullichristensenella</taxon>
    </lineage>
</organism>
<gene>
    <name evidence="6 8" type="primary">rsmI</name>
    <name evidence="8" type="ORF">IAB02_07240</name>
</gene>
<evidence type="ECO:0000256" key="1">
    <source>
        <dbReference type="ARBA" id="ARBA00022490"/>
    </source>
</evidence>
<dbReference type="GO" id="GO:0070677">
    <property type="term" value="F:rRNA (cytosine-2'-O-)-methyltransferase activity"/>
    <property type="evidence" value="ECO:0007669"/>
    <property type="project" value="UniProtKB-UniRule"/>
</dbReference>
<keyword evidence="5 6" id="KW-0949">S-adenosyl-L-methionine</keyword>
<keyword evidence="4 6" id="KW-0808">Transferase</keyword>
<evidence type="ECO:0000259" key="7">
    <source>
        <dbReference type="Pfam" id="PF00590"/>
    </source>
</evidence>
<dbReference type="AlphaFoldDB" id="A0A9D1ICM7"/>
<comment type="catalytic activity">
    <reaction evidence="6">
        <text>cytidine(1402) in 16S rRNA + S-adenosyl-L-methionine = 2'-O-methylcytidine(1402) in 16S rRNA + S-adenosyl-L-homocysteine + H(+)</text>
        <dbReference type="Rhea" id="RHEA:42924"/>
        <dbReference type="Rhea" id="RHEA-COMP:10285"/>
        <dbReference type="Rhea" id="RHEA-COMP:10286"/>
        <dbReference type="ChEBI" id="CHEBI:15378"/>
        <dbReference type="ChEBI" id="CHEBI:57856"/>
        <dbReference type="ChEBI" id="CHEBI:59789"/>
        <dbReference type="ChEBI" id="CHEBI:74495"/>
        <dbReference type="ChEBI" id="CHEBI:82748"/>
        <dbReference type="EC" id="2.1.1.198"/>
    </reaction>
</comment>
<comment type="subcellular location">
    <subcellularLocation>
        <location evidence="6">Cytoplasm</location>
    </subcellularLocation>
</comment>
<dbReference type="Proteomes" id="UP000824072">
    <property type="component" value="Unassembled WGS sequence"/>
</dbReference>
<dbReference type="NCBIfam" id="TIGR00096">
    <property type="entry name" value="16S rRNA (cytidine(1402)-2'-O)-methyltransferase"/>
    <property type="match status" value="1"/>
</dbReference>
<dbReference type="Gene3D" id="3.30.950.10">
    <property type="entry name" value="Methyltransferase, Cobalt-precorrin-4 Transmethylase, Domain 2"/>
    <property type="match status" value="1"/>
</dbReference>
<reference evidence="8" key="2">
    <citation type="journal article" date="2021" name="PeerJ">
        <title>Extensive microbial diversity within the chicken gut microbiome revealed by metagenomics and culture.</title>
        <authorList>
            <person name="Gilroy R."/>
            <person name="Ravi A."/>
            <person name="Getino M."/>
            <person name="Pursley I."/>
            <person name="Horton D.L."/>
            <person name="Alikhan N.F."/>
            <person name="Baker D."/>
            <person name="Gharbi K."/>
            <person name="Hall N."/>
            <person name="Watson M."/>
            <person name="Adriaenssens E.M."/>
            <person name="Foster-Nyarko E."/>
            <person name="Jarju S."/>
            <person name="Secka A."/>
            <person name="Antonio M."/>
            <person name="Oren A."/>
            <person name="Chaudhuri R.R."/>
            <person name="La Ragione R."/>
            <person name="Hildebrand F."/>
            <person name="Pallen M.J."/>
        </authorList>
    </citation>
    <scope>NUCLEOTIDE SEQUENCE</scope>
    <source>
        <strain evidence="8">ChiHcec3-11533</strain>
    </source>
</reference>
<reference evidence="8" key="1">
    <citation type="submission" date="2020-10" db="EMBL/GenBank/DDBJ databases">
        <authorList>
            <person name="Gilroy R."/>
        </authorList>
    </citation>
    <scope>NUCLEOTIDE SEQUENCE</scope>
    <source>
        <strain evidence="8">ChiHcec3-11533</strain>
    </source>
</reference>
<dbReference type="InterPro" id="IPR000878">
    <property type="entry name" value="4pyrrol_Mease"/>
</dbReference>
<accession>A0A9D1ICM7</accession>
<dbReference type="SUPFAM" id="SSF53790">
    <property type="entry name" value="Tetrapyrrole methylase"/>
    <property type="match status" value="1"/>
</dbReference>
<dbReference type="PANTHER" id="PTHR46111:SF1">
    <property type="entry name" value="RIBOSOMAL RNA SMALL SUBUNIT METHYLTRANSFERASE I"/>
    <property type="match status" value="1"/>
</dbReference>
<evidence type="ECO:0000256" key="5">
    <source>
        <dbReference type="ARBA" id="ARBA00022691"/>
    </source>
</evidence>
<dbReference type="PANTHER" id="PTHR46111">
    <property type="entry name" value="RIBOSOMAL RNA SMALL SUBUNIT METHYLTRANSFERASE I"/>
    <property type="match status" value="1"/>
</dbReference>
<evidence type="ECO:0000256" key="2">
    <source>
        <dbReference type="ARBA" id="ARBA00022552"/>
    </source>
</evidence>
<dbReference type="InterPro" id="IPR008189">
    <property type="entry name" value="rRNA_ssu_MeTfrase_I"/>
</dbReference>
<comment type="caution">
    <text evidence="8">The sequence shown here is derived from an EMBL/GenBank/DDBJ whole genome shotgun (WGS) entry which is preliminary data.</text>
</comment>
<name>A0A9D1ICM7_9FIRM</name>
<dbReference type="InterPro" id="IPR014777">
    <property type="entry name" value="4pyrrole_Mease_sub1"/>
</dbReference>
<evidence type="ECO:0000313" key="8">
    <source>
        <dbReference type="EMBL" id="HIU34341.1"/>
    </source>
</evidence>
<keyword evidence="3 6" id="KW-0489">Methyltransferase</keyword>
<dbReference type="EC" id="2.1.1.198" evidence="6"/>
<dbReference type="Pfam" id="PF00590">
    <property type="entry name" value="TP_methylase"/>
    <property type="match status" value="1"/>
</dbReference>
<keyword evidence="2 6" id="KW-0698">rRNA processing</keyword>
<dbReference type="EMBL" id="DVMU01000163">
    <property type="protein sequence ID" value="HIU34341.1"/>
    <property type="molecule type" value="Genomic_DNA"/>
</dbReference>
<comment type="function">
    <text evidence="6">Catalyzes the 2'-O-methylation of the ribose of cytidine 1402 (C1402) in 16S rRNA.</text>
</comment>
<sequence length="287" mass="31071">MARLLVVATPIGNLNDLTPRMREALESCDLVAAEDTRVTQKLLSHFDLKKPLISCHRHNEDFRAPQLIARMLEEDLTVALTCDAGTPAISDPGHLLVRAAWEAGISVTPICGPSAVATALSCAGFDARSFAFFGFPPREKKALCEALTAARETGIPVAVFYESPHRICALVECVGSLWPEALVCVCADLSKKFEWILRGKPEDVLQALRANPNVEKGEYCLVVDFSPLPAPVPAQPAASAPAQILEQMLAGRSLEEAAEIVGARGTARNEVYRAKIAVKRFLERDDG</sequence>